<comment type="caution">
    <text evidence="1">The sequence shown here is derived from an EMBL/GenBank/DDBJ whole genome shotgun (WGS) entry which is preliminary data.</text>
</comment>
<reference evidence="1 2" key="1">
    <citation type="submission" date="2018-07" db="EMBL/GenBank/DDBJ databases">
        <title>A draft genome of a endophytic bacteria, a new species of Pedobacter.</title>
        <authorList>
            <person name="Zhang Z.D."/>
            <person name="Chen Z.J."/>
        </authorList>
    </citation>
    <scope>NUCLEOTIDE SEQUENCE [LARGE SCALE GENOMIC DNA]</scope>
    <source>
        <strain evidence="1 2">RS10</strain>
    </source>
</reference>
<evidence type="ECO:0000313" key="1">
    <source>
        <dbReference type="EMBL" id="RBQ03027.1"/>
    </source>
</evidence>
<dbReference type="EMBL" id="QNQU01000027">
    <property type="protein sequence ID" value="RBQ03027.1"/>
    <property type="molecule type" value="Genomic_DNA"/>
</dbReference>
<name>A0A366KMW4_9SPHI</name>
<accession>A0A366KMW4</accession>
<dbReference type="Proteomes" id="UP000252081">
    <property type="component" value="Unassembled WGS sequence"/>
</dbReference>
<dbReference type="Gene3D" id="1.10.287.1080">
    <property type="entry name" value="MazG-like"/>
    <property type="match status" value="1"/>
</dbReference>
<sequence length="107" mass="12342">MENLDLAAIKERSLALRELYHELERQHHGSEWTVEEDALAFLTDAGLVGRLTMSQQGRWPKGEQTIPELEHKLGECIWWLTVLANRMNLDINDATAKFLTKTENLLK</sequence>
<organism evidence="1 2">
    <name type="scientific">Pedobacter miscanthi</name>
    <dbReference type="NCBI Taxonomy" id="2259170"/>
    <lineage>
        <taxon>Bacteria</taxon>
        <taxon>Pseudomonadati</taxon>
        <taxon>Bacteroidota</taxon>
        <taxon>Sphingobacteriia</taxon>
        <taxon>Sphingobacteriales</taxon>
        <taxon>Sphingobacteriaceae</taxon>
        <taxon>Pedobacter</taxon>
    </lineage>
</organism>
<dbReference type="CDD" id="cd11543">
    <property type="entry name" value="NTP-PPase_u6"/>
    <property type="match status" value="1"/>
</dbReference>
<proteinExistence type="predicted"/>
<evidence type="ECO:0000313" key="2">
    <source>
        <dbReference type="Proteomes" id="UP000252081"/>
    </source>
</evidence>
<dbReference type="RefSeq" id="WP_113951435.1">
    <property type="nucleotide sequence ID" value="NZ_QNQU01000027.1"/>
</dbReference>
<dbReference type="OrthoDB" id="196226at2"/>
<gene>
    <name evidence="1" type="ORF">DRW42_24120</name>
</gene>
<keyword evidence="2" id="KW-1185">Reference proteome</keyword>
<protein>
    <submittedName>
        <fullName evidence="1">MazG-like protein</fullName>
    </submittedName>
</protein>
<dbReference type="AlphaFoldDB" id="A0A366KMW4"/>